<evidence type="ECO:0000256" key="10">
    <source>
        <dbReference type="ARBA" id="ARBA00022840"/>
    </source>
</evidence>
<dbReference type="PROSITE" id="PS50109">
    <property type="entry name" value="HIS_KIN"/>
    <property type="match status" value="1"/>
</dbReference>
<reference evidence="16 17" key="1">
    <citation type="submission" date="2023-10" db="EMBL/GenBank/DDBJ databases">
        <title>Screening of Alkalihalobacillus lindianensis BZ-TG-R113 and Its Alleviation of Salt Stress on Rapeseed Growth.</title>
        <authorList>
            <person name="Zhao B."/>
            <person name="Guo T."/>
        </authorList>
    </citation>
    <scope>NUCLEOTIDE SEQUENCE [LARGE SCALE GENOMIC DNA]</scope>
    <source>
        <strain evidence="16 17">BZ-TG-R113</strain>
    </source>
</reference>
<dbReference type="GO" id="GO:0004673">
    <property type="term" value="F:protein histidine kinase activity"/>
    <property type="evidence" value="ECO:0007669"/>
    <property type="project" value="UniProtKB-EC"/>
</dbReference>
<evidence type="ECO:0000256" key="14">
    <source>
        <dbReference type="SAM" id="Phobius"/>
    </source>
</evidence>
<keyword evidence="9 16" id="KW-0418">Kinase</keyword>
<dbReference type="InterPro" id="IPR039506">
    <property type="entry name" value="SPOB_a"/>
</dbReference>
<dbReference type="PANTHER" id="PTHR43547">
    <property type="entry name" value="TWO-COMPONENT HISTIDINE KINASE"/>
    <property type="match status" value="1"/>
</dbReference>
<keyword evidence="13 14" id="KW-0472">Membrane</keyword>
<dbReference type="Gene3D" id="3.30.565.10">
    <property type="entry name" value="Histidine kinase-like ATPase, C-terminal domain"/>
    <property type="match status" value="1"/>
</dbReference>
<dbReference type="EMBL" id="JAWJBA010000006">
    <property type="protein sequence ID" value="MDV2686120.1"/>
    <property type="molecule type" value="Genomic_DNA"/>
</dbReference>
<dbReference type="Gene3D" id="3.30.450.20">
    <property type="entry name" value="PAS domain"/>
    <property type="match status" value="2"/>
</dbReference>
<evidence type="ECO:0000256" key="12">
    <source>
        <dbReference type="ARBA" id="ARBA00023012"/>
    </source>
</evidence>
<evidence type="ECO:0000256" key="9">
    <source>
        <dbReference type="ARBA" id="ARBA00022777"/>
    </source>
</evidence>
<dbReference type="Pfam" id="PF17203">
    <property type="entry name" value="sCache_3_2"/>
    <property type="match status" value="1"/>
</dbReference>
<dbReference type="PANTHER" id="PTHR43547:SF10">
    <property type="entry name" value="SENSOR HISTIDINE KINASE DCUS"/>
    <property type="match status" value="1"/>
</dbReference>
<dbReference type="InterPro" id="IPR003594">
    <property type="entry name" value="HATPase_dom"/>
</dbReference>
<keyword evidence="7 14" id="KW-0812">Transmembrane</keyword>
<dbReference type="InterPro" id="IPR004358">
    <property type="entry name" value="Sig_transdc_His_kin-like_C"/>
</dbReference>
<evidence type="ECO:0000259" key="15">
    <source>
        <dbReference type="PROSITE" id="PS50109"/>
    </source>
</evidence>
<dbReference type="Pfam" id="PF02518">
    <property type="entry name" value="HATPase_c"/>
    <property type="match status" value="1"/>
</dbReference>
<dbReference type="PRINTS" id="PR00344">
    <property type="entry name" value="BCTRLSENSOR"/>
</dbReference>
<keyword evidence="4" id="KW-1003">Cell membrane</keyword>
<dbReference type="SMART" id="SM00387">
    <property type="entry name" value="HATPase_c"/>
    <property type="match status" value="1"/>
</dbReference>
<feature type="transmembrane region" description="Helical" evidence="14">
    <location>
        <begin position="174"/>
        <end position="191"/>
    </location>
</feature>
<sequence>MLKKVRLVWKIVLLVTILVGLSLTLAKLSITERFNSAVNEHYGESAMIVAKLIASDPEIVRAFYEEEPHLYIQPIAESTRQVTEASYIIVTSLDNIQYSHHKPSEIGKRMDFNSEDIIQEEISVIFQGEGYEGAATIAKTPIYDRNRNIIGVSTVGFYYDDLQSKINSFNNATLPYYLLIFLLGLIGAFLISSSVRRMIFGLEPAEISYLFKEKEAILESINDPLIAVDVDGQIVSVNKKARDIHFFEDIKIDDQLKIPRLIHCLNLIKEHAFHENNLKILIDDQVYIMNCSPINQEEKLIGVVFIFHPYSELKDLIGEVTKIKTFTDNMRAQNHEYQNKLNTIYGLIRLRKNDQALQLISQEVEQRQEFTNFLMYSVKNPLIAACLLGKKSRASELKVDFIIDENSELDIFPESINEQDVMTIISNLIDNAMEAAVREKGEEAKVMISFTDLGPDIVFDIEDNGKGISKEEEELIFVEGYTTKASLNNGIGLSIVKNTLTSLDGQLFISKSDLGGASITLTIPKKPLLD</sequence>
<accession>A0ABU3XE13</accession>
<dbReference type="SUPFAM" id="SSF103190">
    <property type="entry name" value="Sensory domain-like"/>
    <property type="match status" value="1"/>
</dbReference>
<evidence type="ECO:0000256" key="4">
    <source>
        <dbReference type="ARBA" id="ARBA00022475"/>
    </source>
</evidence>
<dbReference type="InterPro" id="IPR033463">
    <property type="entry name" value="sCache_3"/>
</dbReference>
<dbReference type="InterPro" id="IPR029151">
    <property type="entry name" value="Sensor-like_sf"/>
</dbReference>
<keyword evidence="6 16" id="KW-0808">Transferase</keyword>
<proteinExistence type="predicted"/>
<keyword evidence="10" id="KW-0067">ATP-binding</keyword>
<evidence type="ECO:0000256" key="6">
    <source>
        <dbReference type="ARBA" id="ARBA00022679"/>
    </source>
</evidence>
<comment type="caution">
    <text evidence="16">The sequence shown here is derived from an EMBL/GenBank/DDBJ whole genome shotgun (WGS) entry which is preliminary data.</text>
</comment>
<dbReference type="Gene3D" id="1.10.287.130">
    <property type="match status" value="1"/>
</dbReference>
<comment type="catalytic activity">
    <reaction evidence="1">
        <text>ATP + protein L-histidine = ADP + protein N-phospho-L-histidine.</text>
        <dbReference type="EC" id="2.7.13.3"/>
    </reaction>
</comment>
<dbReference type="Proteomes" id="UP001287282">
    <property type="component" value="Unassembled WGS sequence"/>
</dbReference>
<evidence type="ECO:0000256" key="7">
    <source>
        <dbReference type="ARBA" id="ARBA00022692"/>
    </source>
</evidence>
<evidence type="ECO:0000313" key="16">
    <source>
        <dbReference type="EMBL" id="MDV2686120.1"/>
    </source>
</evidence>
<gene>
    <name evidence="16" type="ORF">RYX56_17260</name>
</gene>
<dbReference type="InterPro" id="IPR036890">
    <property type="entry name" value="HATPase_C_sf"/>
</dbReference>
<dbReference type="RefSeq" id="WP_317123287.1">
    <property type="nucleotide sequence ID" value="NZ_JAWJBA010000006.1"/>
</dbReference>
<dbReference type="EC" id="2.7.13.3" evidence="3"/>
<organism evidence="16 17">
    <name type="scientific">Alkalihalophilus lindianensis</name>
    <dbReference type="NCBI Taxonomy" id="1630542"/>
    <lineage>
        <taxon>Bacteria</taxon>
        <taxon>Bacillati</taxon>
        <taxon>Bacillota</taxon>
        <taxon>Bacilli</taxon>
        <taxon>Bacillales</taxon>
        <taxon>Bacillaceae</taxon>
        <taxon>Alkalihalophilus</taxon>
    </lineage>
</organism>
<evidence type="ECO:0000313" key="17">
    <source>
        <dbReference type="Proteomes" id="UP001287282"/>
    </source>
</evidence>
<dbReference type="SUPFAM" id="SSF55874">
    <property type="entry name" value="ATPase domain of HSP90 chaperone/DNA topoisomerase II/histidine kinase"/>
    <property type="match status" value="1"/>
</dbReference>
<evidence type="ECO:0000256" key="13">
    <source>
        <dbReference type="ARBA" id="ARBA00023136"/>
    </source>
</evidence>
<feature type="domain" description="Histidine kinase" evidence="15">
    <location>
        <begin position="417"/>
        <end position="527"/>
    </location>
</feature>
<evidence type="ECO:0000256" key="8">
    <source>
        <dbReference type="ARBA" id="ARBA00022741"/>
    </source>
</evidence>
<keyword evidence="17" id="KW-1185">Reference proteome</keyword>
<protein>
    <recommendedName>
        <fullName evidence="3">histidine kinase</fullName>
        <ecNumber evidence="3">2.7.13.3</ecNumber>
    </recommendedName>
</protein>
<evidence type="ECO:0000256" key="3">
    <source>
        <dbReference type="ARBA" id="ARBA00012438"/>
    </source>
</evidence>
<comment type="subcellular location">
    <subcellularLocation>
        <location evidence="2">Cell membrane</location>
        <topology evidence="2">Multi-pass membrane protein</topology>
    </subcellularLocation>
</comment>
<keyword evidence="8" id="KW-0547">Nucleotide-binding</keyword>
<name>A0ABU3XE13_9BACI</name>
<evidence type="ECO:0000256" key="1">
    <source>
        <dbReference type="ARBA" id="ARBA00000085"/>
    </source>
</evidence>
<dbReference type="Pfam" id="PF14689">
    <property type="entry name" value="SPOB_a"/>
    <property type="match status" value="1"/>
</dbReference>
<keyword evidence="11 14" id="KW-1133">Transmembrane helix</keyword>
<evidence type="ECO:0000256" key="2">
    <source>
        <dbReference type="ARBA" id="ARBA00004651"/>
    </source>
</evidence>
<keyword evidence="12" id="KW-0902">Two-component regulatory system</keyword>
<keyword evidence="5" id="KW-0597">Phosphoprotein</keyword>
<dbReference type="InterPro" id="IPR005467">
    <property type="entry name" value="His_kinase_dom"/>
</dbReference>
<evidence type="ECO:0000256" key="5">
    <source>
        <dbReference type="ARBA" id="ARBA00022553"/>
    </source>
</evidence>
<evidence type="ECO:0000256" key="11">
    <source>
        <dbReference type="ARBA" id="ARBA00022989"/>
    </source>
</evidence>